<organism evidence="2 3">
    <name type="scientific">Aspergillus fumigatus</name>
    <name type="common">Neosartorya fumigata</name>
    <dbReference type="NCBI Taxonomy" id="746128"/>
    <lineage>
        <taxon>Eukaryota</taxon>
        <taxon>Fungi</taxon>
        <taxon>Dikarya</taxon>
        <taxon>Ascomycota</taxon>
        <taxon>Pezizomycotina</taxon>
        <taxon>Eurotiomycetes</taxon>
        <taxon>Eurotiomycetidae</taxon>
        <taxon>Eurotiales</taxon>
        <taxon>Aspergillaceae</taxon>
        <taxon>Aspergillus</taxon>
        <taxon>Aspergillus subgen. Fumigati</taxon>
    </lineage>
</organism>
<dbReference type="GO" id="GO:0031048">
    <property type="term" value="P:regulatory ncRNA-mediated heterochromatin formation"/>
    <property type="evidence" value="ECO:0007669"/>
    <property type="project" value="TreeGrafter"/>
</dbReference>
<evidence type="ECO:0000259" key="1">
    <source>
        <dbReference type="Pfam" id="PF22749"/>
    </source>
</evidence>
<dbReference type="Pfam" id="PF22749">
    <property type="entry name" value="Arb2"/>
    <property type="match status" value="1"/>
</dbReference>
<dbReference type="EMBL" id="JAIBSC010000002">
    <property type="protein sequence ID" value="KAH1911542.1"/>
    <property type="molecule type" value="Genomic_DNA"/>
</dbReference>
<dbReference type="AlphaFoldDB" id="A0A229WK63"/>
<accession>A0A229WK63</accession>
<dbReference type="GO" id="GO:0035197">
    <property type="term" value="F:siRNA binding"/>
    <property type="evidence" value="ECO:0007669"/>
    <property type="project" value="TreeGrafter"/>
</dbReference>
<dbReference type="PANTHER" id="PTHR21357">
    <property type="entry name" value="FAM172 FAMILY PROTEIN HOMOLOG CG10038"/>
    <property type="match status" value="1"/>
</dbReference>
<dbReference type="Proteomes" id="UP000813423">
    <property type="component" value="Unassembled WGS sequence"/>
</dbReference>
<dbReference type="GO" id="GO:0005634">
    <property type="term" value="C:nucleus"/>
    <property type="evidence" value="ECO:0007669"/>
    <property type="project" value="TreeGrafter"/>
</dbReference>
<feature type="domain" description="Arb2" evidence="1">
    <location>
        <begin position="15"/>
        <end position="306"/>
    </location>
</feature>
<gene>
    <name evidence="2" type="ORF">KXV57_003249</name>
</gene>
<evidence type="ECO:0000313" key="2">
    <source>
        <dbReference type="EMBL" id="KAH1911542.1"/>
    </source>
</evidence>
<comment type="caution">
    <text evidence="2">The sequence shown here is derived from an EMBL/GenBank/DDBJ whole genome shotgun (WGS) entry which is preliminary data.</text>
</comment>
<proteinExistence type="predicted"/>
<dbReference type="PANTHER" id="PTHR21357:SF4">
    <property type="entry name" value="FAM172 FAMILY PROTEIN HOMOLOG CG10038"/>
    <property type="match status" value="1"/>
</dbReference>
<reference evidence="2" key="1">
    <citation type="submission" date="2021-08" db="EMBL/GenBank/DDBJ databases">
        <title>Global Aspergillus fumigatus from environmental and clinical sources.</title>
        <authorList>
            <person name="Barber A."/>
            <person name="Sae-Ong T."/>
        </authorList>
    </citation>
    <scope>NUCLEOTIDE SEQUENCE</scope>
    <source>
        <strain evidence="2">NRZ-2016-071</strain>
    </source>
</reference>
<dbReference type="InterPro" id="IPR053858">
    <property type="entry name" value="Arb2_dom"/>
</dbReference>
<protein>
    <recommendedName>
        <fullName evidence="1">Arb2 domain-containing protein</fullName>
    </recommendedName>
</protein>
<sequence length="389" mass="43139">MFVYRPQDLPRDPIFPADLEKLGYFINEKDQIRKIANPEQEFQFKINRNDRWNDLQRGAMNECVRTVVSSRLRNLGLTTIRLPLTSGPKDPHVPIWASANLACASRVIVVFGEPIQDLGIWAYRTVGTEGVDAGSAVAFARAVLGPNCAAGFKDADTALLLANTGQLIWHCGSSRAVTHQTWLALPRSSAVDAPLMMTRRNKIPLNQDWQEHVACVFDEILSARGRLVREDAKIDIIGLSEGGLGAMRYLAAEWDAWRPYISAIALSNPLHYTHFDLVKESPAVPSSFISFISSHCRAYVLSDKPVGVPVSGFQEHGCNCYSSGEALHTECIMPKAWKDMLDWLAKTYADPSGGEAHLEFRELEGATSEDVVEDGDQLNGRCPYSPYAF</sequence>
<evidence type="ECO:0000313" key="3">
    <source>
        <dbReference type="Proteomes" id="UP000813423"/>
    </source>
</evidence>
<dbReference type="InterPro" id="IPR048263">
    <property type="entry name" value="Arb2"/>
</dbReference>
<name>A0A229WK63_ASPFM</name>